<keyword evidence="3" id="KW-1185">Reference proteome</keyword>
<dbReference type="RefSeq" id="WP_073246124.1">
    <property type="nucleotide sequence ID" value="NZ_FQZX01000003.1"/>
</dbReference>
<evidence type="ECO:0008006" key="4">
    <source>
        <dbReference type="Google" id="ProtNLM"/>
    </source>
</evidence>
<protein>
    <recommendedName>
        <fullName evidence="4">Amino acid permease</fullName>
    </recommendedName>
</protein>
<dbReference type="OrthoDB" id="1048788at2"/>
<keyword evidence="1" id="KW-1133">Transmembrane helix</keyword>
<feature type="transmembrane region" description="Helical" evidence="1">
    <location>
        <begin position="85"/>
        <end position="106"/>
    </location>
</feature>
<dbReference type="Proteomes" id="UP000184314">
    <property type="component" value="Unassembled WGS sequence"/>
</dbReference>
<reference evidence="3" key="1">
    <citation type="submission" date="2016-11" db="EMBL/GenBank/DDBJ databases">
        <authorList>
            <person name="Varghese N."/>
            <person name="Submissions S."/>
        </authorList>
    </citation>
    <scope>NUCLEOTIDE SEQUENCE [LARGE SCALE GENOMIC DNA]</scope>
    <source>
        <strain evidence="3">DSM 16478</strain>
    </source>
</reference>
<name>A0A1M6THZ5_9FLAO</name>
<organism evidence="2 3">
    <name type="scientific">Maribacter aquivivus</name>
    <dbReference type="NCBI Taxonomy" id="228958"/>
    <lineage>
        <taxon>Bacteria</taxon>
        <taxon>Pseudomonadati</taxon>
        <taxon>Bacteroidota</taxon>
        <taxon>Flavobacteriia</taxon>
        <taxon>Flavobacteriales</taxon>
        <taxon>Flavobacteriaceae</taxon>
        <taxon>Maribacter</taxon>
    </lineage>
</organism>
<evidence type="ECO:0000313" key="3">
    <source>
        <dbReference type="Proteomes" id="UP000184314"/>
    </source>
</evidence>
<dbReference type="EMBL" id="FQZX01000003">
    <property type="protein sequence ID" value="SHK56692.1"/>
    <property type="molecule type" value="Genomic_DNA"/>
</dbReference>
<keyword evidence="1" id="KW-0812">Transmembrane</keyword>
<dbReference type="AlphaFoldDB" id="A0A1M6THZ5"/>
<dbReference type="Pfam" id="PF12725">
    <property type="entry name" value="DUF3810"/>
    <property type="match status" value="1"/>
</dbReference>
<dbReference type="InterPro" id="IPR024294">
    <property type="entry name" value="DUF3810"/>
</dbReference>
<keyword evidence="1" id="KW-0472">Membrane</keyword>
<feature type="transmembrane region" description="Helical" evidence="1">
    <location>
        <begin position="45"/>
        <end position="73"/>
    </location>
</feature>
<dbReference type="STRING" id="228958.SAMN04488007_3238"/>
<gene>
    <name evidence="2" type="ORF">SAMN04488007_3238</name>
</gene>
<evidence type="ECO:0000256" key="1">
    <source>
        <dbReference type="SAM" id="Phobius"/>
    </source>
</evidence>
<proteinExistence type="predicted"/>
<evidence type="ECO:0000313" key="2">
    <source>
        <dbReference type="EMBL" id="SHK56692.1"/>
    </source>
</evidence>
<sequence length="355" mass="41419">MKISLKNAIAISLIPQIIIVKWLGTRTDIVEEYYSNGLYPVISKFFRLLFGWVPFSVGDIFYFILILLALVYIIKNRKYIWRHKLQFLQNVAMVLSVAYFTFHVMWGMNYYREPLSKKLALVPNKDYQDLLEFTERLILKTNVSQFTITKDSTLAVKIPYSQKEIFDKTIQGYDHLETIHPFLAYDRPSIKKSLFSTGLTYMGYAGYLNPFTNEAQVNDLLPNFRFPFVAGHEVGHQLGYSAENETNFIGYLVTSNNEDVYFKYAAYAYALGYCLNDIRRTDTKEFDRLMLLLNPGVKSNFQEMSIFWHSYENPMEPVFKTIFDTFLKANNQTEGIKSYSAVVLFLVAYHKDHPL</sequence>
<accession>A0A1M6THZ5</accession>